<evidence type="ECO:0000313" key="2">
    <source>
        <dbReference type="EMBL" id="GAA3998878.1"/>
    </source>
</evidence>
<dbReference type="Proteomes" id="UP001501747">
    <property type="component" value="Unassembled WGS sequence"/>
</dbReference>
<dbReference type="PROSITE" id="PS51318">
    <property type="entry name" value="TAT"/>
    <property type="match status" value="1"/>
</dbReference>
<proteinExistence type="predicted"/>
<keyword evidence="1" id="KW-0732">Signal</keyword>
<name>A0ABP7RKL1_9PSEU</name>
<evidence type="ECO:0000313" key="3">
    <source>
        <dbReference type="Proteomes" id="UP001501747"/>
    </source>
</evidence>
<evidence type="ECO:0000256" key="1">
    <source>
        <dbReference type="SAM" id="SignalP"/>
    </source>
</evidence>
<dbReference type="EMBL" id="BAABAL010000005">
    <property type="protein sequence ID" value="GAA3998878.1"/>
    <property type="molecule type" value="Genomic_DNA"/>
</dbReference>
<sequence length="133" mass="14091">MSISTTRAALITAAALLAFAAPAIASPTAEAAPAAAAAKDCTKNPKYSSTATATDTVLVRRTPKSNDALTQFEKGDEVKVVFGHSDSGYCYSYAKGKSRKGCDNKTGFWYRTVLARVNGSTVVGYVHENCLRF</sequence>
<evidence type="ECO:0008006" key="4">
    <source>
        <dbReference type="Google" id="ProtNLM"/>
    </source>
</evidence>
<comment type="caution">
    <text evidence="2">The sequence shown here is derived from an EMBL/GenBank/DDBJ whole genome shotgun (WGS) entry which is preliminary data.</text>
</comment>
<accession>A0ABP7RKL1</accession>
<dbReference type="InterPro" id="IPR006311">
    <property type="entry name" value="TAT_signal"/>
</dbReference>
<keyword evidence="3" id="KW-1185">Reference proteome</keyword>
<feature type="signal peptide" evidence="1">
    <location>
        <begin position="1"/>
        <end position="25"/>
    </location>
</feature>
<protein>
    <recommendedName>
        <fullName evidence="4">SH3 domain-containing protein</fullName>
    </recommendedName>
</protein>
<feature type="chain" id="PRO_5045557594" description="SH3 domain-containing protein" evidence="1">
    <location>
        <begin position="26"/>
        <end position="133"/>
    </location>
</feature>
<dbReference type="RefSeq" id="WP_344872738.1">
    <property type="nucleotide sequence ID" value="NZ_BAABAL010000005.1"/>
</dbReference>
<reference evidence="3" key="1">
    <citation type="journal article" date="2019" name="Int. J. Syst. Evol. Microbiol.">
        <title>The Global Catalogue of Microorganisms (GCM) 10K type strain sequencing project: providing services to taxonomists for standard genome sequencing and annotation.</title>
        <authorList>
            <consortium name="The Broad Institute Genomics Platform"/>
            <consortium name="The Broad Institute Genome Sequencing Center for Infectious Disease"/>
            <person name="Wu L."/>
            <person name="Ma J."/>
        </authorList>
    </citation>
    <scope>NUCLEOTIDE SEQUENCE [LARGE SCALE GENOMIC DNA]</scope>
    <source>
        <strain evidence="3">JCM 17342</strain>
    </source>
</reference>
<organism evidence="2 3">
    <name type="scientific">Allokutzneria multivorans</name>
    <dbReference type="NCBI Taxonomy" id="1142134"/>
    <lineage>
        <taxon>Bacteria</taxon>
        <taxon>Bacillati</taxon>
        <taxon>Actinomycetota</taxon>
        <taxon>Actinomycetes</taxon>
        <taxon>Pseudonocardiales</taxon>
        <taxon>Pseudonocardiaceae</taxon>
        <taxon>Allokutzneria</taxon>
    </lineage>
</organism>
<gene>
    <name evidence="2" type="ORF">GCM10022247_18900</name>
</gene>